<name>A0A392UGT6_9FABA</name>
<organism evidence="1 2">
    <name type="scientific">Trifolium medium</name>
    <dbReference type="NCBI Taxonomy" id="97028"/>
    <lineage>
        <taxon>Eukaryota</taxon>
        <taxon>Viridiplantae</taxon>
        <taxon>Streptophyta</taxon>
        <taxon>Embryophyta</taxon>
        <taxon>Tracheophyta</taxon>
        <taxon>Spermatophyta</taxon>
        <taxon>Magnoliopsida</taxon>
        <taxon>eudicotyledons</taxon>
        <taxon>Gunneridae</taxon>
        <taxon>Pentapetalae</taxon>
        <taxon>rosids</taxon>
        <taxon>fabids</taxon>
        <taxon>Fabales</taxon>
        <taxon>Fabaceae</taxon>
        <taxon>Papilionoideae</taxon>
        <taxon>50 kb inversion clade</taxon>
        <taxon>NPAAA clade</taxon>
        <taxon>Hologalegina</taxon>
        <taxon>IRL clade</taxon>
        <taxon>Trifolieae</taxon>
        <taxon>Trifolium</taxon>
    </lineage>
</organism>
<protein>
    <submittedName>
        <fullName evidence="1">Uncharacterized protein</fullName>
    </submittedName>
</protein>
<evidence type="ECO:0000313" key="2">
    <source>
        <dbReference type="Proteomes" id="UP000265520"/>
    </source>
</evidence>
<sequence length="13" mass="1597">MESDLHQQQQQPQ</sequence>
<keyword evidence="2" id="KW-1185">Reference proteome</keyword>
<evidence type="ECO:0000313" key="1">
    <source>
        <dbReference type="EMBL" id="MCI70925.1"/>
    </source>
</evidence>
<proteinExistence type="predicted"/>
<reference evidence="1 2" key="1">
    <citation type="journal article" date="2018" name="Front. Plant Sci.">
        <title>Red Clover (Trifolium pratense) and Zigzag Clover (T. medium) - A Picture of Genomic Similarities and Differences.</title>
        <authorList>
            <person name="Dluhosova J."/>
            <person name="Istvanek J."/>
            <person name="Nedelnik J."/>
            <person name="Repkova J."/>
        </authorList>
    </citation>
    <scope>NUCLEOTIDE SEQUENCE [LARGE SCALE GENOMIC DNA]</scope>
    <source>
        <strain evidence="2">cv. 10/8</strain>
        <tissue evidence="1">Leaf</tissue>
    </source>
</reference>
<feature type="non-terminal residue" evidence="1">
    <location>
        <position position="13"/>
    </location>
</feature>
<comment type="caution">
    <text evidence="1">The sequence shown here is derived from an EMBL/GenBank/DDBJ whole genome shotgun (WGS) entry which is preliminary data.</text>
</comment>
<dbReference type="EMBL" id="LXQA010785885">
    <property type="protein sequence ID" value="MCI70925.1"/>
    <property type="molecule type" value="Genomic_DNA"/>
</dbReference>
<accession>A0A392UGT6</accession>
<dbReference type="Proteomes" id="UP000265520">
    <property type="component" value="Unassembled WGS sequence"/>
</dbReference>